<dbReference type="Gene3D" id="1.20.120.1110">
    <property type="entry name" value="TAFH/NHR1 domain"/>
    <property type="match status" value="1"/>
</dbReference>
<evidence type="ECO:0000313" key="7">
    <source>
        <dbReference type="EMBL" id="KAG8223530.1"/>
    </source>
</evidence>
<dbReference type="PROSITE" id="PS51119">
    <property type="entry name" value="TAFH"/>
    <property type="match status" value="1"/>
</dbReference>
<feature type="compositionally biased region" description="Basic residues" evidence="5">
    <location>
        <begin position="135"/>
        <end position="146"/>
    </location>
</feature>
<dbReference type="GO" id="GO:0006351">
    <property type="term" value="P:DNA-templated transcription"/>
    <property type="evidence" value="ECO:0007669"/>
    <property type="project" value="InterPro"/>
</dbReference>
<dbReference type="AlphaFoldDB" id="A0A8K0JXA9"/>
<feature type="domain" description="TAFH" evidence="6">
    <location>
        <begin position="144"/>
        <end position="240"/>
    </location>
</feature>
<dbReference type="GO" id="GO:0005634">
    <property type="term" value="C:nucleus"/>
    <property type="evidence" value="ECO:0007669"/>
    <property type="project" value="UniProtKB-SubCell"/>
</dbReference>
<evidence type="ECO:0000256" key="1">
    <source>
        <dbReference type="ARBA" id="ARBA00004123"/>
    </source>
</evidence>
<feature type="compositionally biased region" description="Low complexity" evidence="5">
    <location>
        <begin position="12"/>
        <end position="34"/>
    </location>
</feature>
<evidence type="ECO:0000256" key="3">
    <source>
        <dbReference type="ARBA" id="ARBA00023163"/>
    </source>
</evidence>
<comment type="subcellular location">
    <subcellularLocation>
        <location evidence="1">Nucleus</location>
    </subcellularLocation>
</comment>
<organism evidence="7 8">
    <name type="scientific">Ladona fulva</name>
    <name type="common">Scarce chaser dragonfly</name>
    <name type="synonym">Libellula fulva</name>
    <dbReference type="NCBI Taxonomy" id="123851"/>
    <lineage>
        <taxon>Eukaryota</taxon>
        <taxon>Metazoa</taxon>
        <taxon>Ecdysozoa</taxon>
        <taxon>Arthropoda</taxon>
        <taxon>Hexapoda</taxon>
        <taxon>Insecta</taxon>
        <taxon>Pterygota</taxon>
        <taxon>Palaeoptera</taxon>
        <taxon>Odonata</taxon>
        <taxon>Epiprocta</taxon>
        <taxon>Anisoptera</taxon>
        <taxon>Libelluloidea</taxon>
        <taxon>Libellulidae</taxon>
        <taxon>Ladona</taxon>
    </lineage>
</organism>
<reference evidence="7" key="1">
    <citation type="submission" date="2013-04" db="EMBL/GenBank/DDBJ databases">
        <authorList>
            <person name="Qu J."/>
            <person name="Murali S.C."/>
            <person name="Bandaranaike D."/>
            <person name="Bellair M."/>
            <person name="Blankenburg K."/>
            <person name="Chao H."/>
            <person name="Dinh H."/>
            <person name="Doddapaneni H."/>
            <person name="Downs B."/>
            <person name="Dugan-Rocha S."/>
            <person name="Elkadiri S."/>
            <person name="Gnanaolivu R.D."/>
            <person name="Hernandez B."/>
            <person name="Javaid M."/>
            <person name="Jayaseelan J.C."/>
            <person name="Lee S."/>
            <person name="Li M."/>
            <person name="Ming W."/>
            <person name="Munidasa M."/>
            <person name="Muniz J."/>
            <person name="Nguyen L."/>
            <person name="Ongeri F."/>
            <person name="Osuji N."/>
            <person name="Pu L.-L."/>
            <person name="Puazo M."/>
            <person name="Qu C."/>
            <person name="Quiroz J."/>
            <person name="Raj R."/>
            <person name="Weissenberger G."/>
            <person name="Xin Y."/>
            <person name="Zou X."/>
            <person name="Han Y."/>
            <person name="Richards S."/>
            <person name="Worley K."/>
            <person name="Muzny D."/>
            <person name="Gibbs R."/>
        </authorList>
    </citation>
    <scope>NUCLEOTIDE SEQUENCE</scope>
    <source>
        <strain evidence="7">Sampled in the wild</strain>
    </source>
</reference>
<evidence type="ECO:0000313" key="8">
    <source>
        <dbReference type="Proteomes" id="UP000792457"/>
    </source>
</evidence>
<comment type="caution">
    <text evidence="7">The sequence shown here is derived from an EMBL/GenBank/DDBJ whole genome shotgun (WGS) entry which is preliminary data.</text>
</comment>
<dbReference type="OrthoDB" id="2951111at2759"/>
<dbReference type="SUPFAM" id="SSF158553">
    <property type="entry name" value="TAFH domain-like"/>
    <property type="match status" value="1"/>
</dbReference>
<dbReference type="SMART" id="SM00549">
    <property type="entry name" value="TAFH"/>
    <property type="match status" value="1"/>
</dbReference>
<feature type="region of interest" description="Disordered" evidence="5">
    <location>
        <begin position="114"/>
        <end position="146"/>
    </location>
</feature>
<evidence type="ECO:0000256" key="5">
    <source>
        <dbReference type="SAM" id="MobiDB-lite"/>
    </source>
</evidence>
<evidence type="ECO:0000259" key="6">
    <source>
        <dbReference type="PROSITE" id="PS51119"/>
    </source>
</evidence>
<accession>A0A8K0JXA9</accession>
<keyword evidence="3" id="KW-0804">Transcription</keyword>
<dbReference type="Proteomes" id="UP000792457">
    <property type="component" value="Unassembled WGS sequence"/>
</dbReference>
<dbReference type="InterPro" id="IPR013289">
    <property type="entry name" value="CBFA2T1/2/3"/>
</dbReference>
<name>A0A8K0JXA9_LADFU</name>
<reference evidence="7" key="2">
    <citation type="submission" date="2017-10" db="EMBL/GenBank/DDBJ databases">
        <title>Ladona fulva Genome sequencing and assembly.</title>
        <authorList>
            <person name="Murali S."/>
            <person name="Richards S."/>
            <person name="Bandaranaike D."/>
            <person name="Bellair M."/>
            <person name="Blankenburg K."/>
            <person name="Chao H."/>
            <person name="Dinh H."/>
            <person name="Doddapaneni H."/>
            <person name="Dugan-Rocha S."/>
            <person name="Elkadiri S."/>
            <person name="Gnanaolivu R."/>
            <person name="Hernandez B."/>
            <person name="Skinner E."/>
            <person name="Javaid M."/>
            <person name="Lee S."/>
            <person name="Li M."/>
            <person name="Ming W."/>
            <person name="Munidasa M."/>
            <person name="Muniz J."/>
            <person name="Nguyen L."/>
            <person name="Hughes D."/>
            <person name="Osuji N."/>
            <person name="Pu L.-L."/>
            <person name="Puazo M."/>
            <person name="Qu C."/>
            <person name="Quiroz J."/>
            <person name="Raj R."/>
            <person name="Weissenberger G."/>
            <person name="Xin Y."/>
            <person name="Zou X."/>
            <person name="Han Y."/>
            <person name="Worley K."/>
            <person name="Muzny D."/>
            <person name="Gibbs R."/>
        </authorList>
    </citation>
    <scope>NUCLEOTIDE SEQUENCE</scope>
    <source>
        <strain evidence="7">Sampled in the wild</strain>
    </source>
</reference>
<feature type="compositionally biased region" description="Low complexity" evidence="5">
    <location>
        <begin position="70"/>
        <end position="79"/>
    </location>
</feature>
<feature type="non-terminal residue" evidence="7">
    <location>
        <position position="1"/>
    </location>
</feature>
<evidence type="ECO:0000256" key="2">
    <source>
        <dbReference type="ARBA" id="ARBA00023015"/>
    </source>
</evidence>
<gene>
    <name evidence="7" type="ORF">J437_LFUL002581</name>
</gene>
<keyword evidence="8" id="KW-1185">Reference proteome</keyword>
<feature type="region of interest" description="Disordered" evidence="5">
    <location>
        <begin position="1"/>
        <end position="79"/>
    </location>
</feature>
<keyword evidence="4" id="KW-0539">Nucleus</keyword>
<dbReference type="PANTHER" id="PTHR10379:SF14">
    <property type="entry name" value="NERVY, ISOFORM D"/>
    <property type="match status" value="1"/>
</dbReference>
<feature type="compositionally biased region" description="Polar residues" evidence="5">
    <location>
        <begin position="121"/>
        <end position="130"/>
    </location>
</feature>
<protein>
    <recommendedName>
        <fullName evidence="6">TAFH domain-containing protein</fullName>
    </recommendedName>
</protein>
<dbReference type="InterPro" id="IPR037249">
    <property type="entry name" value="TAFH/NHR1_dom_sf"/>
</dbReference>
<keyword evidence="2" id="KW-0805">Transcription regulation</keyword>
<sequence length="240" mass="25290">MPDSPEGAKLVPAAAAKTPPASASAPATTSSAPPGHLPPAPSAFGPVLPNGRVHSPVANGVRSPSPPTTAPTSSSAAPYSSALPQLSHYYYPGGSGHTVHPTLYHNPLSSYPAEPSGATVGASSALSPTSGRHAIQGHHHHGHHHGLSKVKRFLTTLVQFGADLAPETGERVRSLVHGLLFRLKELLSSFQTCTMSVEEFHRSLQDVTNFPLRPFVLPFLRLHLPPLQRELSALARIAKK</sequence>
<dbReference type="PANTHER" id="PTHR10379">
    <property type="entry name" value="MTG8 ETO EIGHT TWENTY ONE PROTEIN"/>
    <property type="match status" value="1"/>
</dbReference>
<dbReference type="EMBL" id="KZ308163">
    <property type="protein sequence ID" value="KAG8223530.1"/>
    <property type="molecule type" value="Genomic_DNA"/>
</dbReference>
<dbReference type="PRINTS" id="PR01875">
    <property type="entry name" value="ETOFAMILY"/>
</dbReference>
<dbReference type="InterPro" id="IPR003894">
    <property type="entry name" value="TAFH_NHR1"/>
</dbReference>
<dbReference type="Pfam" id="PF07531">
    <property type="entry name" value="TAFH"/>
    <property type="match status" value="1"/>
</dbReference>
<evidence type="ECO:0000256" key="4">
    <source>
        <dbReference type="ARBA" id="ARBA00023242"/>
    </source>
</evidence>
<proteinExistence type="predicted"/>
<dbReference type="GO" id="GO:0003714">
    <property type="term" value="F:transcription corepressor activity"/>
    <property type="evidence" value="ECO:0007669"/>
    <property type="project" value="InterPro"/>
</dbReference>